<proteinExistence type="predicted"/>
<dbReference type="Proteomes" id="UP000593566">
    <property type="component" value="Unassembled WGS sequence"/>
</dbReference>
<keyword evidence="3" id="KW-1185">Reference proteome</keyword>
<gene>
    <name evidence="2" type="ORF">HO133_006192</name>
</gene>
<dbReference type="AlphaFoldDB" id="A0A8H6C7V8"/>
<organism evidence="2 3">
    <name type="scientific">Letharia lupina</name>
    <dbReference type="NCBI Taxonomy" id="560253"/>
    <lineage>
        <taxon>Eukaryota</taxon>
        <taxon>Fungi</taxon>
        <taxon>Dikarya</taxon>
        <taxon>Ascomycota</taxon>
        <taxon>Pezizomycotina</taxon>
        <taxon>Lecanoromycetes</taxon>
        <taxon>OSLEUM clade</taxon>
        <taxon>Lecanoromycetidae</taxon>
        <taxon>Lecanorales</taxon>
        <taxon>Lecanorineae</taxon>
        <taxon>Parmeliaceae</taxon>
        <taxon>Letharia</taxon>
    </lineage>
</organism>
<evidence type="ECO:0000313" key="3">
    <source>
        <dbReference type="Proteomes" id="UP000593566"/>
    </source>
</evidence>
<accession>A0A8H6C7V8</accession>
<dbReference type="EMBL" id="JACCJB010000023">
    <property type="protein sequence ID" value="KAF6218231.1"/>
    <property type="molecule type" value="Genomic_DNA"/>
</dbReference>
<name>A0A8H6C7V8_9LECA</name>
<sequence>MHFTTTTLLSLLPLLTRATPLMSRQVGGTGQCGGFQNAIDHTAASDYALQLSNGQNAGLCQGFLDNLHGTCGLGIINWKCANNNGVTGISFTAPTTCLGSQIQNTVWVATLPHIPDVVCSWGRYDDDDGPDGNGWWDAVFQFIVEFGGDS</sequence>
<evidence type="ECO:0000313" key="2">
    <source>
        <dbReference type="EMBL" id="KAF6218231.1"/>
    </source>
</evidence>
<feature type="signal peptide" evidence="1">
    <location>
        <begin position="1"/>
        <end position="18"/>
    </location>
</feature>
<reference evidence="2 3" key="1">
    <citation type="journal article" date="2020" name="Genomics">
        <title>Complete, high-quality genomes from long-read metagenomic sequencing of two wolf lichen thalli reveals enigmatic genome architecture.</title>
        <authorList>
            <person name="McKenzie S.K."/>
            <person name="Walston R.F."/>
            <person name="Allen J.L."/>
        </authorList>
    </citation>
    <scope>NUCLEOTIDE SEQUENCE [LARGE SCALE GENOMIC DNA]</scope>
    <source>
        <strain evidence="2">WasteWater1</strain>
    </source>
</reference>
<comment type="caution">
    <text evidence="2">The sequence shown here is derived from an EMBL/GenBank/DDBJ whole genome shotgun (WGS) entry which is preliminary data.</text>
</comment>
<protein>
    <submittedName>
        <fullName evidence="2">Uncharacterized protein</fullName>
    </submittedName>
</protein>
<feature type="chain" id="PRO_5034457377" evidence="1">
    <location>
        <begin position="19"/>
        <end position="150"/>
    </location>
</feature>
<evidence type="ECO:0000256" key="1">
    <source>
        <dbReference type="SAM" id="SignalP"/>
    </source>
</evidence>
<dbReference type="RefSeq" id="XP_037147666.1">
    <property type="nucleotide sequence ID" value="XM_037297092.1"/>
</dbReference>
<dbReference type="GeneID" id="59334594"/>
<keyword evidence="1" id="KW-0732">Signal</keyword>